<evidence type="ECO:0000313" key="3">
    <source>
        <dbReference type="Proteomes" id="UP000481876"/>
    </source>
</evidence>
<gene>
    <name evidence="2" type="ORF">F9L04_21720</name>
</gene>
<name>A0A6L3Z0B5_BRUAN</name>
<dbReference type="Proteomes" id="UP000481876">
    <property type="component" value="Unassembled WGS sequence"/>
</dbReference>
<dbReference type="PROSITE" id="PS51781">
    <property type="entry name" value="SH3B"/>
    <property type="match status" value="1"/>
</dbReference>
<accession>A0A6L3Z0B5</accession>
<evidence type="ECO:0000313" key="2">
    <source>
        <dbReference type="EMBL" id="KAB2763059.1"/>
    </source>
</evidence>
<dbReference type="PANTHER" id="PTHR34408:SF1">
    <property type="entry name" value="GLYCOSYL HYDROLASE FAMILY 19 DOMAIN-CONTAINING PROTEIN HI_1415"/>
    <property type="match status" value="1"/>
</dbReference>
<evidence type="ECO:0000259" key="1">
    <source>
        <dbReference type="PROSITE" id="PS51781"/>
    </source>
</evidence>
<organism evidence="2 3">
    <name type="scientific">Brucella anthropi</name>
    <name type="common">Ochrobactrum anthropi</name>
    <dbReference type="NCBI Taxonomy" id="529"/>
    <lineage>
        <taxon>Bacteria</taxon>
        <taxon>Pseudomonadati</taxon>
        <taxon>Pseudomonadota</taxon>
        <taxon>Alphaproteobacteria</taxon>
        <taxon>Hyphomicrobiales</taxon>
        <taxon>Brucellaceae</taxon>
        <taxon>Brucella/Ochrobactrum group</taxon>
        <taxon>Brucella</taxon>
    </lineage>
</organism>
<dbReference type="InterPro" id="IPR052354">
    <property type="entry name" value="Cell_Wall_Dynamics_Protein"/>
</dbReference>
<dbReference type="AlphaFoldDB" id="A0A6L3Z0B5"/>
<feature type="domain" description="SH3b" evidence="1">
    <location>
        <begin position="75"/>
        <end position="137"/>
    </location>
</feature>
<sequence length="208" mass="22522">MSKAKNWIFGAAALFVLAKVFGNDKPSPVPPSLPVAPQTAIQSAERAPQPLGFIQATSPRQTDQSPPSVYRHPFIGKWLYSTAKVNMRSGPSLSASIITAIDRGKTVKVLNYRSGWFSVSYANRTGWVSERYLTENPPPAPPKAITTPRTAAPPAAARLAPARRSGQPVRSPYVGTCDCPYDVMRNGRLCGGRSAYSRPGGRNPVCYY</sequence>
<proteinExistence type="predicted"/>
<protein>
    <submittedName>
        <fullName evidence="2">SH3 domain-containing protein</fullName>
    </submittedName>
</protein>
<dbReference type="SUPFAM" id="SSF50044">
    <property type="entry name" value="SH3-domain"/>
    <property type="match status" value="1"/>
</dbReference>
<dbReference type="InterPro" id="IPR003646">
    <property type="entry name" value="SH3-like_bac-type"/>
</dbReference>
<dbReference type="EMBL" id="WBWS01000028">
    <property type="protein sequence ID" value="KAB2763059.1"/>
    <property type="molecule type" value="Genomic_DNA"/>
</dbReference>
<reference evidence="2 3" key="1">
    <citation type="submission" date="2019-09" db="EMBL/GenBank/DDBJ databases">
        <title>Taxonomic organization of the family Brucellaceae based on a phylogenomic approach.</title>
        <authorList>
            <person name="Leclercq S."/>
            <person name="Cloeckaert A."/>
            <person name="Zygmunt M.S."/>
        </authorList>
    </citation>
    <scope>NUCLEOTIDE SEQUENCE [LARGE SCALE GENOMIC DNA]</scope>
    <source>
        <strain evidence="2 3">LMG 3313</strain>
    </source>
</reference>
<dbReference type="Gene3D" id="2.30.30.40">
    <property type="entry name" value="SH3 Domains"/>
    <property type="match status" value="1"/>
</dbReference>
<dbReference type="InterPro" id="IPR036028">
    <property type="entry name" value="SH3-like_dom_sf"/>
</dbReference>
<dbReference type="PANTHER" id="PTHR34408">
    <property type="entry name" value="FAMILY PROTEIN, PUTATIVE-RELATED"/>
    <property type="match status" value="1"/>
</dbReference>
<comment type="caution">
    <text evidence="2">The sequence shown here is derived from an EMBL/GenBank/DDBJ whole genome shotgun (WGS) entry which is preliminary data.</text>
</comment>
<dbReference type="SMART" id="SM00287">
    <property type="entry name" value="SH3b"/>
    <property type="match status" value="1"/>
</dbReference>
<dbReference type="Pfam" id="PF08239">
    <property type="entry name" value="SH3_3"/>
    <property type="match status" value="1"/>
</dbReference>